<dbReference type="InterPro" id="IPR038557">
    <property type="entry name" value="RLR_C_sf"/>
</dbReference>
<dbReference type="PANTHER" id="PTHR14074">
    <property type="entry name" value="HELICASE WITH DEATH DOMAIN-RELATED"/>
    <property type="match status" value="1"/>
</dbReference>
<dbReference type="GO" id="GO:0045087">
    <property type="term" value="P:innate immune response"/>
    <property type="evidence" value="ECO:0007669"/>
    <property type="project" value="UniProtKB-KW"/>
</dbReference>
<proteinExistence type="inferred from homology"/>
<dbReference type="PROSITE" id="PS51194">
    <property type="entry name" value="HELICASE_CTER"/>
    <property type="match status" value="1"/>
</dbReference>
<dbReference type="GO" id="GO:0005524">
    <property type="term" value="F:ATP binding"/>
    <property type="evidence" value="ECO:0007669"/>
    <property type="project" value="UniProtKB-KW"/>
</dbReference>
<dbReference type="SMART" id="SM00490">
    <property type="entry name" value="HELICc"/>
    <property type="match status" value="1"/>
</dbReference>
<feature type="domain" description="Helicase C-terminal" evidence="9">
    <location>
        <begin position="735"/>
        <end position="908"/>
    </location>
</feature>
<dbReference type="SMART" id="SM00487">
    <property type="entry name" value="DEXDc"/>
    <property type="match status" value="1"/>
</dbReference>
<keyword evidence="5" id="KW-0391">Immunity</keyword>
<dbReference type="Pfam" id="PF00270">
    <property type="entry name" value="DEAD"/>
    <property type="match status" value="1"/>
</dbReference>
<dbReference type="PANTHER" id="PTHR14074:SF16">
    <property type="entry name" value="ANTIVIRAL INNATE IMMUNE RESPONSE RECEPTOR RIG-I"/>
    <property type="match status" value="1"/>
</dbReference>
<dbReference type="Proteomes" id="UP000887577">
    <property type="component" value="Unplaced"/>
</dbReference>
<dbReference type="WBParaSite" id="PSU_v2.g7526.t1">
    <property type="protein sequence ID" value="PSU_v2.g7526.t1"/>
    <property type="gene ID" value="PSU_v2.g7526"/>
</dbReference>
<evidence type="ECO:0000313" key="12">
    <source>
        <dbReference type="WBParaSite" id="PSU_v2.g7526.t1"/>
    </source>
</evidence>
<evidence type="ECO:0000256" key="5">
    <source>
        <dbReference type="ARBA" id="ARBA00022859"/>
    </source>
</evidence>
<evidence type="ECO:0000256" key="3">
    <source>
        <dbReference type="ARBA" id="ARBA00022741"/>
    </source>
</evidence>
<evidence type="ECO:0000259" key="10">
    <source>
        <dbReference type="PROSITE" id="PS51789"/>
    </source>
</evidence>
<keyword evidence="4" id="KW-0067">ATP-binding</keyword>
<evidence type="ECO:0000259" key="9">
    <source>
        <dbReference type="PROSITE" id="PS51194"/>
    </source>
</evidence>
<dbReference type="InterPro" id="IPR001650">
    <property type="entry name" value="Helicase_C-like"/>
</dbReference>
<dbReference type="GO" id="GO:0003724">
    <property type="term" value="F:RNA helicase activity"/>
    <property type="evidence" value="ECO:0007669"/>
    <property type="project" value="UniProtKB-EC"/>
</dbReference>
<keyword evidence="2" id="KW-0399">Innate immunity</keyword>
<organism evidence="11 12">
    <name type="scientific">Panagrolaimus superbus</name>
    <dbReference type="NCBI Taxonomy" id="310955"/>
    <lineage>
        <taxon>Eukaryota</taxon>
        <taxon>Metazoa</taxon>
        <taxon>Ecdysozoa</taxon>
        <taxon>Nematoda</taxon>
        <taxon>Chromadorea</taxon>
        <taxon>Rhabditida</taxon>
        <taxon>Tylenchina</taxon>
        <taxon>Panagrolaimomorpha</taxon>
        <taxon>Panagrolaimoidea</taxon>
        <taxon>Panagrolaimidae</taxon>
        <taxon>Panagrolaimus</taxon>
    </lineage>
</organism>
<dbReference type="Pfam" id="PF00271">
    <property type="entry name" value="Helicase_C"/>
    <property type="match status" value="1"/>
</dbReference>
<dbReference type="PROSITE" id="PS51192">
    <property type="entry name" value="HELICASE_ATP_BIND_1"/>
    <property type="match status" value="1"/>
</dbReference>
<dbReference type="Gene3D" id="3.40.50.300">
    <property type="entry name" value="P-loop containing nucleotide triphosphate hydrolases"/>
    <property type="match status" value="2"/>
</dbReference>
<dbReference type="InterPro" id="IPR051363">
    <property type="entry name" value="RLR_Helicase"/>
</dbReference>
<dbReference type="Pfam" id="PF11648">
    <property type="entry name" value="RIG-I_C-RD"/>
    <property type="match status" value="1"/>
</dbReference>
<evidence type="ECO:0000313" key="11">
    <source>
        <dbReference type="Proteomes" id="UP000887577"/>
    </source>
</evidence>
<evidence type="ECO:0000256" key="7">
    <source>
        <dbReference type="SAM" id="MobiDB-lite"/>
    </source>
</evidence>
<name>A0A914Z5A3_9BILA</name>
<feature type="domain" description="RLR CTR" evidence="10">
    <location>
        <begin position="922"/>
        <end position="1055"/>
    </location>
</feature>
<accession>A0A914Z5A3</accession>
<dbReference type="InterPro" id="IPR011545">
    <property type="entry name" value="DEAD/DEAH_box_helicase_dom"/>
</dbReference>
<evidence type="ECO:0000256" key="2">
    <source>
        <dbReference type="ARBA" id="ARBA00022588"/>
    </source>
</evidence>
<dbReference type="PROSITE" id="PS51789">
    <property type="entry name" value="RLR_CTR"/>
    <property type="match status" value="1"/>
</dbReference>
<dbReference type="SUPFAM" id="SSF52540">
    <property type="entry name" value="P-loop containing nucleoside triphosphate hydrolases"/>
    <property type="match status" value="1"/>
</dbReference>
<evidence type="ECO:0000256" key="6">
    <source>
        <dbReference type="ARBA" id="ARBA00049390"/>
    </source>
</evidence>
<dbReference type="AlphaFoldDB" id="A0A914Z5A3"/>
<dbReference type="InterPro" id="IPR027417">
    <property type="entry name" value="P-loop_NTPase"/>
</dbReference>
<feature type="region of interest" description="Disordered" evidence="7">
    <location>
        <begin position="1"/>
        <end position="45"/>
    </location>
</feature>
<keyword evidence="11" id="KW-1185">Reference proteome</keyword>
<sequence length="1103" mass="126519">MNSLTASIESDDSIAIIDMDDPDLVDESDKPFDDETDEYKSMPQPAKPLKPTKIGYGCVEDMPAQHIRLFAPWIFDPSFRVIEMYQNIISESQIELIIKALKIKDEYEKVKNYFYTVVDILGTDQVAQRVMKRFLEVSPNAAEIKHKIFFARPDILEEAFNVYWDKLLHHPTFDNIIDRICLSMPVEPILEYLKISPEAAYRGVYEKLKYYVEPDTMKNLSLAHKFFVDWKVRCQVLFELITAKPRKHKAEHWYYEFLKACNSSSATRPVAFVLEKDFRDILDKYEIEISQLSKPVHKSTADFVDPSEAPTEPRPQKLFGKYPSYITHEYSANYELRSYQKELTKKANEGLNTIICAPTGSGKTHVAADIIAHHLRKLQHSDKIGRVVMFVPTIPLVNQQSSHLSTNLRPEFYVEKLSGAERATEKGDIRKAATLLKADVVVLTPQIFINMLLSPLRSQKIYLTDFTMFVFDECHHCNEQHPYNVLMNFVRESQYKPQIVGLTASVGDGSDSKSRMNPDNAMEHMVAICARLNADTVTSIRDPDNLIEMQHHVSKPIDEIVTCRPSPNDKFAHEIALTCDYIQDEIHDVLMTLVTDILDFEENLIKLPVIGPNDKNGTSKTSFSYNGKLGALKHNINKRDMDRERRHFLLKAIELLEICHFTLKNNQLMPAKLAFEYLRERIGYAEKFGAYEGGEQGSNTKIGNYMQRLRKMINNIKAKYEKLDAYVKESNSKPIYSKLLSCIEEQFKIDKTSRIIVFVESRKGCVKMAECVTATETIAKTFGSQAVGYIVSVNQSMANFGQTSVTQDRTLKEFRQGHKNILFATSVAEEGLDVAQCNLIIKYNSVGSEKSYIQRRGRARAKNSRSILLAISSYIASHEYNNIMREYLMNICLNNLQTLSETELKKMIFRKKEEIKTALEQERRIENERNRATTLYNLECVICGILICCSNQVARLMESQFICCNPSAWKDTKINQRFDKNFSVKVSSLCGVWLCQCGQKRGEVIKYGEAYLPTLAADGFRLRKQPSNVLEENNKFTWQVVTKKFFPVGSIELEQIRGMINSLSENNIAAYKDAQINEELGICEAVKNLEYEKKQNHALIETY</sequence>
<dbReference type="GO" id="GO:0005737">
    <property type="term" value="C:cytoplasm"/>
    <property type="evidence" value="ECO:0007669"/>
    <property type="project" value="TreeGrafter"/>
</dbReference>
<evidence type="ECO:0000259" key="8">
    <source>
        <dbReference type="PROSITE" id="PS51192"/>
    </source>
</evidence>
<dbReference type="InterPro" id="IPR014001">
    <property type="entry name" value="Helicase_ATP-bd"/>
</dbReference>
<protein>
    <submittedName>
        <fullName evidence="12">RNA helicase</fullName>
    </submittedName>
</protein>
<dbReference type="Gene3D" id="1.20.1320.30">
    <property type="match status" value="1"/>
</dbReference>
<dbReference type="InterPro" id="IPR021673">
    <property type="entry name" value="RLR_CTR"/>
</dbReference>
<evidence type="ECO:0000256" key="1">
    <source>
        <dbReference type="ARBA" id="ARBA00006866"/>
    </source>
</evidence>
<keyword evidence="3" id="KW-0547">Nucleotide-binding</keyword>
<dbReference type="GO" id="GO:0003676">
    <property type="term" value="F:nucleic acid binding"/>
    <property type="evidence" value="ECO:0007669"/>
    <property type="project" value="InterPro"/>
</dbReference>
<evidence type="ECO:0000256" key="4">
    <source>
        <dbReference type="ARBA" id="ARBA00022840"/>
    </source>
</evidence>
<comment type="catalytic activity">
    <reaction evidence="6">
        <text>ATP + H2O = ADP + phosphate + H(+)</text>
        <dbReference type="Rhea" id="RHEA:13065"/>
        <dbReference type="ChEBI" id="CHEBI:15377"/>
        <dbReference type="ChEBI" id="CHEBI:15378"/>
        <dbReference type="ChEBI" id="CHEBI:30616"/>
        <dbReference type="ChEBI" id="CHEBI:43474"/>
        <dbReference type="ChEBI" id="CHEBI:456216"/>
        <dbReference type="EC" id="3.6.4.13"/>
    </reaction>
    <physiologicalReaction direction="left-to-right" evidence="6">
        <dbReference type="Rhea" id="RHEA:13066"/>
    </physiologicalReaction>
</comment>
<reference evidence="12" key="1">
    <citation type="submission" date="2022-11" db="UniProtKB">
        <authorList>
            <consortium name="WormBaseParasite"/>
        </authorList>
    </citation>
    <scope>IDENTIFICATION</scope>
</reference>
<dbReference type="Gene3D" id="2.170.150.30">
    <property type="entry name" value="RIG-I-like receptor, C-terminal regulatory domain"/>
    <property type="match status" value="1"/>
</dbReference>
<comment type="similarity">
    <text evidence="1">Belongs to the helicase family. RLR subfamily.</text>
</comment>
<feature type="domain" description="Helicase ATP-binding" evidence="8">
    <location>
        <begin position="344"/>
        <end position="524"/>
    </location>
</feature>